<evidence type="ECO:0000259" key="16">
    <source>
        <dbReference type="Pfam" id="PF03717"/>
    </source>
</evidence>
<keyword evidence="12 14" id="KW-0472">Membrane</keyword>
<evidence type="ECO:0000256" key="12">
    <source>
        <dbReference type="ARBA" id="ARBA00023136"/>
    </source>
</evidence>
<dbReference type="InterPro" id="IPR005311">
    <property type="entry name" value="PBP_dimer"/>
</dbReference>
<keyword evidence="11 14" id="KW-1133">Transmembrane helix</keyword>
<name>A0ABM8IEG5_9BACE</name>
<keyword evidence="9" id="KW-0133">Cell shape</keyword>
<keyword evidence="13" id="KW-0961">Cell wall biogenesis/degradation</keyword>
<dbReference type="InterPro" id="IPR001460">
    <property type="entry name" value="PCN-bd_Tpept"/>
</dbReference>
<dbReference type="RefSeq" id="WP_353331592.1">
    <property type="nucleotide sequence ID" value="NZ_AP028055.1"/>
</dbReference>
<comment type="subcellular location">
    <subcellularLocation>
        <location evidence="2">Cell membrane</location>
    </subcellularLocation>
    <subcellularLocation>
        <location evidence="1">Membrane</location>
        <topology evidence="1">Single-pass membrane protein</topology>
    </subcellularLocation>
</comment>
<dbReference type="Pfam" id="PF03717">
    <property type="entry name" value="PBP_dimer"/>
    <property type="match status" value="1"/>
</dbReference>
<evidence type="ECO:0000256" key="10">
    <source>
        <dbReference type="ARBA" id="ARBA00022984"/>
    </source>
</evidence>
<protein>
    <submittedName>
        <fullName evidence="17">Penicillin-binding protein 2</fullName>
    </submittedName>
</protein>
<keyword evidence="5" id="KW-0121">Carboxypeptidase</keyword>
<keyword evidence="7 14" id="KW-0812">Transmembrane</keyword>
<evidence type="ECO:0000256" key="4">
    <source>
        <dbReference type="ARBA" id="ARBA00022519"/>
    </source>
</evidence>
<feature type="transmembrane region" description="Helical" evidence="14">
    <location>
        <begin position="12"/>
        <end position="35"/>
    </location>
</feature>
<evidence type="ECO:0000259" key="15">
    <source>
        <dbReference type="Pfam" id="PF00905"/>
    </source>
</evidence>
<feature type="domain" description="Penicillin-binding protein dimerisation" evidence="16">
    <location>
        <begin position="53"/>
        <end position="222"/>
    </location>
</feature>
<gene>
    <name evidence="17" type="ORF">BSYN_26000</name>
</gene>
<evidence type="ECO:0000256" key="7">
    <source>
        <dbReference type="ARBA" id="ARBA00022692"/>
    </source>
</evidence>
<sequence length="617" mass="69456">MARDYNLEKRKFVVGGVAILVVLIYIARLFVLQILSEDYKKNADSNAFLNKIQYPSRGIIYDRNNKLLVYNQPAYDVMVVMKEIENLDTLDLCQTLNIPKEYFVKRMEDIKDRSKNPGYSRFTQQLFMVQLSAEETGMFQEKLFKFRGFYVQPHSIRRYTYNSAAHVLGDIGEVSTANIEDDEYYQKGDYIGKQGVEKFYEKELRGHKGVEILLRDAHGRIQGKYLNGKLDRRPVPGKNLRLSIDIDLQRFGEKLMGRKIGAIVAIEPETGEILCLVSTPTFNPADMVGRQRGKNHMALERDPFKPLFNRALMASYPPGSTFKPAQSLVFLQEGIISPSTTFPCYHGFVVPGLRVGCHSHPSPLPLVPALATSCNSYFCWGLYKMIGNKKFLRPDSALTVWKDHMVSMGFGYKLGIDLPGEKRGLIPNSKFYDKIYGEGRWNGLRIIHTAIGQGEILLTPLQIANLGATIANRGHFITPHVVKKVFGGKLDSTYLYPRHTTIDPKYYDYIVAGMRGAVEHGTCTTANYMPDVPICGKTGTAQNKGKDHSVFMGFAPMNKSKIAICVYVENGGWGATYAVPIGALMIEHYLKGKIAPEREAMVERISNAVISYGTQTR</sequence>
<dbReference type="InterPro" id="IPR050515">
    <property type="entry name" value="Beta-lactam/transpept"/>
</dbReference>
<dbReference type="Proteomes" id="UP001496674">
    <property type="component" value="Chromosome"/>
</dbReference>
<keyword evidence="3" id="KW-1003">Cell membrane</keyword>
<dbReference type="SUPFAM" id="SSF56519">
    <property type="entry name" value="Penicillin binding protein dimerisation domain"/>
    <property type="match status" value="1"/>
</dbReference>
<dbReference type="EMBL" id="AP028055">
    <property type="protein sequence ID" value="BEH00336.1"/>
    <property type="molecule type" value="Genomic_DNA"/>
</dbReference>
<dbReference type="InterPro" id="IPR036138">
    <property type="entry name" value="PBP_dimer_sf"/>
</dbReference>
<dbReference type="InterPro" id="IPR017790">
    <property type="entry name" value="Penicillin-binding_protein_2"/>
</dbReference>
<evidence type="ECO:0000256" key="13">
    <source>
        <dbReference type="ARBA" id="ARBA00023316"/>
    </source>
</evidence>
<dbReference type="PANTHER" id="PTHR30627">
    <property type="entry name" value="PEPTIDOGLYCAN D,D-TRANSPEPTIDASE"/>
    <property type="match status" value="1"/>
</dbReference>
<organism evidence="17 18">
    <name type="scientific">Bacteroides sedimenti</name>
    <dbReference type="NCBI Taxonomy" id="2136147"/>
    <lineage>
        <taxon>Bacteria</taxon>
        <taxon>Pseudomonadati</taxon>
        <taxon>Bacteroidota</taxon>
        <taxon>Bacteroidia</taxon>
        <taxon>Bacteroidales</taxon>
        <taxon>Bacteroidaceae</taxon>
        <taxon>Bacteroides</taxon>
    </lineage>
</organism>
<keyword evidence="8" id="KW-0378">Hydrolase</keyword>
<feature type="domain" description="Penicillin-binding protein transpeptidase" evidence="15">
    <location>
        <begin position="261"/>
        <end position="581"/>
    </location>
</feature>
<evidence type="ECO:0000256" key="5">
    <source>
        <dbReference type="ARBA" id="ARBA00022645"/>
    </source>
</evidence>
<accession>A0ABM8IEG5</accession>
<dbReference type="Gene3D" id="3.40.710.10">
    <property type="entry name" value="DD-peptidase/beta-lactamase superfamily"/>
    <property type="match status" value="1"/>
</dbReference>
<keyword evidence="18" id="KW-1185">Reference proteome</keyword>
<dbReference type="InterPro" id="IPR012338">
    <property type="entry name" value="Beta-lactam/transpept-like"/>
</dbReference>
<evidence type="ECO:0000313" key="17">
    <source>
        <dbReference type="EMBL" id="BEH00336.1"/>
    </source>
</evidence>
<evidence type="ECO:0000256" key="11">
    <source>
        <dbReference type="ARBA" id="ARBA00022989"/>
    </source>
</evidence>
<dbReference type="Gene3D" id="3.90.1310.10">
    <property type="entry name" value="Penicillin-binding protein 2a (Domain 2)"/>
    <property type="match status" value="1"/>
</dbReference>
<evidence type="ECO:0000256" key="14">
    <source>
        <dbReference type="SAM" id="Phobius"/>
    </source>
</evidence>
<dbReference type="PANTHER" id="PTHR30627:SF2">
    <property type="entry name" value="PEPTIDOGLYCAN D,D-TRANSPEPTIDASE MRDA"/>
    <property type="match status" value="1"/>
</dbReference>
<dbReference type="SUPFAM" id="SSF56601">
    <property type="entry name" value="beta-lactamase/transpeptidase-like"/>
    <property type="match status" value="1"/>
</dbReference>
<dbReference type="Gene3D" id="3.30.1390.30">
    <property type="entry name" value="Penicillin-binding protein 2a, domain 3"/>
    <property type="match status" value="1"/>
</dbReference>
<evidence type="ECO:0000256" key="8">
    <source>
        <dbReference type="ARBA" id="ARBA00022801"/>
    </source>
</evidence>
<evidence type="ECO:0000256" key="9">
    <source>
        <dbReference type="ARBA" id="ARBA00022960"/>
    </source>
</evidence>
<evidence type="ECO:0000256" key="6">
    <source>
        <dbReference type="ARBA" id="ARBA00022670"/>
    </source>
</evidence>
<keyword evidence="10" id="KW-0573">Peptidoglycan synthesis</keyword>
<keyword evidence="4" id="KW-0997">Cell inner membrane</keyword>
<reference evidence="17 18" key="1">
    <citation type="submission" date="2023-04" db="EMBL/GenBank/DDBJ databases">
        <title>Draft genome sequence of acteroides sedimenti strain YN3PY1.</title>
        <authorList>
            <person name="Yoshida N."/>
        </authorList>
    </citation>
    <scope>NUCLEOTIDE SEQUENCE [LARGE SCALE GENOMIC DNA]</scope>
    <source>
        <strain evidence="17 18">YN3PY1</strain>
    </source>
</reference>
<proteinExistence type="predicted"/>
<evidence type="ECO:0000256" key="2">
    <source>
        <dbReference type="ARBA" id="ARBA00004236"/>
    </source>
</evidence>
<evidence type="ECO:0000256" key="3">
    <source>
        <dbReference type="ARBA" id="ARBA00022475"/>
    </source>
</evidence>
<dbReference type="NCBIfam" id="TIGR03423">
    <property type="entry name" value="pbp2_mrdA"/>
    <property type="match status" value="1"/>
</dbReference>
<evidence type="ECO:0000313" key="18">
    <source>
        <dbReference type="Proteomes" id="UP001496674"/>
    </source>
</evidence>
<evidence type="ECO:0000256" key="1">
    <source>
        <dbReference type="ARBA" id="ARBA00004167"/>
    </source>
</evidence>
<keyword evidence="6" id="KW-0645">Protease</keyword>
<dbReference type="Pfam" id="PF00905">
    <property type="entry name" value="Transpeptidase"/>
    <property type="match status" value="1"/>
</dbReference>